<organism evidence="3 4">
    <name type="scientific">Bursaphelenchus xylophilus</name>
    <name type="common">Pinewood nematode worm</name>
    <name type="synonym">Aphelenchoides xylophilus</name>
    <dbReference type="NCBI Taxonomy" id="6326"/>
    <lineage>
        <taxon>Eukaryota</taxon>
        <taxon>Metazoa</taxon>
        <taxon>Ecdysozoa</taxon>
        <taxon>Nematoda</taxon>
        <taxon>Chromadorea</taxon>
        <taxon>Rhabditida</taxon>
        <taxon>Tylenchina</taxon>
        <taxon>Tylenchomorpha</taxon>
        <taxon>Aphelenchoidea</taxon>
        <taxon>Aphelenchoididae</taxon>
        <taxon>Bursaphelenchus</taxon>
    </lineage>
</organism>
<comment type="caution">
    <text evidence="3">The sequence shown here is derived from an EMBL/GenBank/DDBJ whole genome shotgun (WGS) entry which is preliminary data.</text>
</comment>
<dbReference type="EMBL" id="CAJFCV020000006">
    <property type="protein sequence ID" value="CAG9130291.1"/>
    <property type="molecule type" value="Genomic_DNA"/>
</dbReference>
<keyword evidence="2" id="KW-0812">Transmembrane</keyword>
<feature type="compositionally biased region" description="Low complexity" evidence="1">
    <location>
        <begin position="172"/>
        <end position="186"/>
    </location>
</feature>
<dbReference type="Proteomes" id="UP000659654">
    <property type="component" value="Unassembled WGS sequence"/>
</dbReference>
<keyword evidence="4" id="KW-1185">Reference proteome</keyword>
<dbReference type="EMBL" id="CAJFDI010000006">
    <property type="protein sequence ID" value="CAD5234485.1"/>
    <property type="molecule type" value="Genomic_DNA"/>
</dbReference>
<gene>
    <name evidence="3" type="ORF">BXYJ_LOCUS14576</name>
</gene>
<dbReference type="Proteomes" id="UP000582659">
    <property type="component" value="Unassembled WGS sequence"/>
</dbReference>
<dbReference type="OrthoDB" id="5862539at2759"/>
<accession>A0A7I8X1F0</accession>
<evidence type="ECO:0000256" key="2">
    <source>
        <dbReference type="SAM" id="Phobius"/>
    </source>
</evidence>
<sequence>MLDYLVFLVISSLVPTILLCLHRRAWYRDFAEGRMMPGMIPSSKIPNLDPRNREHKHLLTNAEKNIKLKVLELGEPLEASVEANMRHDMRQFYPVLKLRPESITNHNYATVKERFPDSFKPHPKKEPEFKEENLCTNVITWDKDCDVYVVYAIDSCRGELEKDENTMDEGGNNSNNASSSSSAKSG</sequence>
<name>A0A7I8X1F0_BURXY</name>
<evidence type="ECO:0000256" key="1">
    <source>
        <dbReference type="SAM" id="MobiDB-lite"/>
    </source>
</evidence>
<evidence type="ECO:0000313" key="4">
    <source>
        <dbReference type="Proteomes" id="UP000659654"/>
    </source>
</evidence>
<protein>
    <submittedName>
        <fullName evidence="3">(pine wood nematode) hypothetical protein</fullName>
    </submittedName>
</protein>
<feature type="region of interest" description="Disordered" evidence="1">
    <location>
        <begin position="163"/>
        <end position="186"/>
    </location>
</feature>
<dbReference type="AlphaFoldDB" id="A0A7I8X1F0"/>
<proteinExistence type="predicted"/>
<keyword evidence="2" id="KW-0472">Membrane</keyword>
<keyword evidence="2" id="KW-1133">Transmembrane helix</keyword>
<evidence type="ECO:0000313" key="3">
    <source>
        <dbReference type="EMBL" id="CAD5234485.1"/>
    </source>
</evidence>
<reference evidence="3" key="1">
    <citation type="submission" date="2020-09" db="EMBL/GenBank/DDBJ databases">
        <authorList>
            <person name="Kikuchi T."/>
        </authorList>
    </citation>
    <scope>NUCLEOTIDE SEQUENCE</scope>
    <source>
        <strain evidence="3">Ka4C1</strain>
    </source>
</reference>
<feature type="transmembrane region" description="Helical" evidence="2">
    <location>
        <begin position="6"/>
        <end position="26"/>
    </location>
</feature>